<proteinExistence type="inferred from homology"/>
<dbReference type="InterPro" id="IPR006509">
    <property type="entry name" value="RBM39_SF"/>
</dbReference>
<dbReference type="EMBL" id="CP118375">
    <property type="protein sequence ID" value="WFD42641.1"/>
    <property type="molecule type" value="Genomic_DNA"/>
</dbReference>
<keyword evidence="2" id="KW-0597">Phosphoprotein</keyword>
<dbReference type="SUPFAM" id="SSF54928">
    <property type="entry name" value="RNA-binding domain, RBD"/>
    <property type="match status" value="2"/>
</dbReference>
<feature type="compositionally biased region" description="Basic and acidic residues" evidence="7">
    <location>
        <begin position="60"/>
        <end position="113"/>
    </location>
</feature>
<dbReference type="PANTHER" id="PTHR48036">
    <property type="entry name" value="SPLICING FACTOR (PAD-1), PUTATIVE (AFU_ORTHOLOGUE AFUA_1G15810)-RELATED"/>
    <property type="match status" value="1"/>
</dbReference>
<gene>
    <name evidence="9" type="primary">rsd1</name>
    <name evidence="9" type="ORF">MPSI1_001287</name>
</gene>
<dbReference type="Proteomes" id="UP001214628">
    <property type="component" value="Chromosome 1"/>
</dbReference>
<feature type="domain" description="RRM" evidence="8">
    <location>
        <begin position="138"/>
        <end position="213"/>
    </location>
</feature>
<dbReference type="GO" id="GO:0000398">
    <property type="term" value="P:mRNA splicing, via spliceosome"/>
    <property type="evidence" value="ECO:0007669"/>
    <property type="project" value="UniProtKB-ARBA"/>
</dbReference>
<keyword evidence="6" id="KW-0508">mRNA splicing</keyword>
<evidence type="ECO:0000256" key="1">
    <source>
        <dbReference type="ARBA" id="ARBA00007747"/>
    </source>
</evidence>
<dbReference type="InterPro" id="IPR035979">
    <property type="entry name" value="RBD_domain_sf"/>
</dbReference>
<dbReference type="Pfam" id="PF15519">
    <property type="entry name" value="RBM39linker"/>
    <property type="match status" value="1"/>
</dbReference>
<sequence length="497" mass="55708">MYADREESVRGRASPSTGREGDRPNLSEREKELQEQLRRRAVDSRRRDVAEGSPMSPPSHDSRTMRRRGENSYEDERTQYQGRRDFSGYRRDQPPRSHRGDYRSDYRRDDTYRISRRRSASPPKARSPSRNEDYESRSVFCSKLPSAAGERDLGEFFEENLGNGTVLFVQFVYDYHTGQNLHAAYVELKSSDLIFKALSLNGHTLFGEAITVQNVEGARFHASSDYLLIPKEAHAQPSSHSHRGPVTHQNSAPSQPSSRLYVGNLQYDIGSEHVRAVFEPFGEVEEAEVYYDHATGKSKGFAFVQFRNADDAHRATEQLNGYELAGRQMRVGTSKARISSGPVRDRNGPPLTTRFDEGGGAGINSADKRAALMEKLARGDESNYGSYVVSDLFSAQTPPIPVTKSSALLLKHMFDPARETGDWAAELRDDVRMEAEKYGPVEHVLVEKQSPDGEVFVLFTSDAHAQQARSALNGRYFGGQKIEASFIPEASVKARVG</sequence>
<dbReference type="CDD" id="cd12285">
    <property type="entry name" value="RRM3_RBM39_like"/>
    <property type="match status" value="1"/>
</dbReference>
<dbReference type="InterPro" id="IPR012677">
    <property type="entry name" value="Nucleotide-bd_a/b_plait_sf"/>
</dbReference>
<dbReference type="Gene3D" id="3.30.70.330">
    <property type="match status" value="3"/>
</dbReference>
<feature type="compositionally biased region" description="Polar residues" evidence="7">
    <location>
        <begin position="247"/>
        <end position="258"/>
    </location>
</feature>
<dbReference type="SMART" id="SM00360">
    <property type="entry name" value="RRM"/>
    <property type="match status" value="3"/>
</dbReference>
<feature type="compositionally biased region" description="Basic and acidic residues" evidence="7">
    <location>
        <begin position="1"/>
        <end position="10"/>
    </location>
</feature>
<feature type="domain" description="RRM" evidence="8">
    <location>
        <begin position="259"/>
        <end position="332"/>
    </location>
</feature>
<feature type="domain" description="RRM" evidence="8">
    <location>
        <begin position="407"/>
        <end position="485"/>
    </location>
</feature>
<accession>A0AAF0FAC8</accession>
<keyword evidence="4" id="KW-0677">Repeat</keyword>
<protein>
    <submittedName>
        <fullName evidence="9">Phosphatidylinositol-3-phosphatase SAC1</fullName>
    </submittedName>
</protein>
<evidence type="ECO:0000313" key="9">
    <source>
        <dbReference type="EMBL" id="WFD42641.1"/>
    </source>
</evidence>
<name>A0AAF0FAC8_9BASI</name>
<evidence type="ECO:0000256" key="3">
    <source>
        <dbReference type="ARBA" id="ARBA00022664"/>
    </source>
</evidence>
<evidence type="ECO:0000256" key="5">
    <source>
        <dbReference type="ARBA" id="ARBA00022884"/>
    </source>
</evidence>
<evidence type="ECO:0000259" key="8">
    <source>
        <dbReference type="SMART" id="SM00360"/>
    </source>
</evidence>
<evidence type="ECO:0000256" key="4">
    <source>
        <dbReference type="ARBA" id="ARBA00022737"/>
    </source>
</evidence>
<feature type="region of interest" description="Disordered" evidence="7">
    <location>
        <begin position="333"/>
        <end position="362"/>
    </location>
</feature>
<dbReference type="InterPro" id="IPR029123">
    <property type="entry name" value="RBM39_linker"/>
</dbReference>
<keyword evidence="10" id="KW-1185">Reference proteome</keyword>
<reference evidence="9" key="1">
    <citation type="submission" date="2023-02" db="EMBL/GenBank/DDBJ databases">
        <title>Mating type loci evolution in Malassezia.</title>
        <authorList>
            <person name="Coelho M.A."/>
        </authorList>
    </citation>
    <scope>NUCLEOTIDE SEQUENCE</scope>
    <source>
        <strain evidence="9">CBS 14136</strain>
    </source>
</reference>
<evidence type="ECO:0000256" key="7">
    <source>
        <dbReference type="SAM" id="MobiDB-lite"/>
    </source>
</evidence>
<dbReference type="GO" id="GO:0005684">
    <property type="term" value="C:U2-type spliceosomal complex"/>
    <property type="evidence" value="ECO:0007669"/>
    <property type="project" value="UniProtKB-ARBA"/>
</dbReference>
<dbReference type="AlphaFoldDB" id="A0AAF0FAC8"/>
<evidence type="ECO:0000256" key="6">
    <source>
        <dbReference type="ARBA" id="ARBA00023187"/>
    </source>
</evidence>
<feature type="compositionally biased region" description="Basic and acidic residues" evidence="7">
    <location>
        <begin position="19"/>
        <end position="50"/>
    </location>
</feature>
<organism evidence="9 10">
    <name type="scientific">Malassezia psittaci</name>
    <dbReference type="NCBI Taxonomy" id="1821823"/>
    <lineage>
        <taxon>Eukaryota</taxon>
        <taxon>Fungi</taxon>
        <taxon>Dikarya</taxon>
        <taxon>Basidiomycota</taxon>
        <taxon>Ustilaginomycotina</taxon>
        <taxon>Malasseziomycetes</taxon>
        <taxon>Malasseziales</taxon>
        <taxon>Malasseziaceae</taxon>
        <taxon>Malassezia</taxon>
    </lineage>
</organism>
<dbReference type="InterPro" id="IPR000504">
    <property type="entry name" value="RRM_dom"/>
</dbReference>
<dbReference type="FunFam" id="3.30.70.330:FF:000105">
    <property type="entry name" value="HIV Tat-specific factor 1 homolog"/>
    <property type="match status" value="1"/>
</dbReference>
<comment type="similarity">
    <text evidence="1">Belongs to the HTATSF1 family.</text>
</comment>
<dbReference type="GO" id="GO:0003723">
    <property type="term" value="F:RNA binding"/>
    <property type="evidence" value="ECO:0007669"/>
    <property type="project" value="UniProtKB-KW"/>
</dbReference>
<evidence type="ECO:0000313" key="10">
    <source>
        <dbReference type="Proteomes" id="UP001214628"/>
    </source>
</evidence>
<keyword evidence="5" id="KW-0694">RNA-binding</keyword>
<evidence type="ECO:0000256" key="2">
    <source>
        <dbReference type="ARBA" id="ARBA00022553"/>
    </source>
</evidence>
<dbReference type="Pfam" id="PF00076">
    <property type="entry name" value="RRM_1"/>
    <property type="match status" value="3"/>
</dbReference>
<keyword evidence="3" id="KW-0507">mRNA processing</keyword>
<feature type="region of interest" description="Disordered" evidence="7">
    <location>
        <begin position="234"/>
        <end position="258"/>
    </location>
</feature>
<feature type="region of interest" description="Disordered" evidence="7">
    <location>
        <begin position="1"/>
        <end position="137"/>
    </location>
</feature>